<dbReference type="PROSITE" id="PS50110">
    <property type="entry name" value="RESPONSE_REGULATORY"/>
    <property type="match status" value="1"/>
</dbReference>
<dbReference type="RefSeq" id="WP_102111737.1">
    <property type="nucleotide sequence ID" value="NZ_BMGN01000003.1"/>
</dbReference>
<dbReference type="GO" id="GO:0000160">
    <property type="term" value="P:phosphorelay signal transduction system"/>
    <property type="evidence" value="ECO:0007669"/>
    <property type="project" value="InterPro"/>
</dbReference>
<reference evidence="1 2" key="1">
    <citation type="submission" date="2017-12" db="EMBL/GenBank/DDBJ databases">
        <title>Genomes of bacteria within cyanobacterial aggregates.</title>
        <authorList>
            <person name="Cai H."/>
        </authorList>
    </citation>
    <scope>NUCLEOTIDE SEQUENCE [LARGE SCALE GENOMIC DNA]</scope>
    <source>
        <strain evidence="1 2">TH16</strain>
    </source>
</reference>
<dbReference type="InterPro" id="IPR003607">
    <property type="entry name" value="HD/PDEase_dom"/>
</dbReference>
<dbReference type="Gene3D" id="1.10.3210.10">
    <property type="entry name" value="Hypothetical protein af1432"/>
    <property type="match status" value="1"/>
</dbReference>
<dbReference type="GO" id="GO:0008081">
    <property type="term" value="F:phosphoric diester hydrolase activity"/>
    <property type="evidence" value="ECO:0007669"/>
    <property type="project" value="UniProtKB-ARBA"/>
</dbReference>
<dbReference type="SUPFAM" id="SSF109604">
    <property type="entry name" value="HD-domain/PDEase-like"/>
    <property type="match status" value="1"/>
</dbReference>
<dbReference type="PROSITE" id="PS51832">
    <property type="entry name" value="HD_GYP"/>
    <property type="match status" value="1"/>
</dbReference>
<sequence>MGHYEVLTGGNVLQSARILVIDDMKVSVDYIVCTLRRAGLAHISATTNPHEGLELCRVAPPDLILLDYCMPGLDGPGFMAELVALLGDDAPPILVITAHDIAANRRRALELGAIDYVLKPFTDWELLIRARNLLRLHKMYQSQRALSRRLEQLVSERTAELERTRAEIIHRLCNAGEFRDEDTGRHVARIGRLSSRLAELAGADRDFVSQLAAAAPLHDIGKIGIPDRVLLKPGKLDADEWAVMKTHCTLGAQILADSGLPMLNLASEIALSHHEKWDGSGYPNGLAGEKIPLSGRLVAVCDVFDALLSHRPYKEPWPMDKALDYIADIKGTHLDPALAALFLHNKAEMVAIRVEMAD</sequence>
<gene>
    <name evidence="1" type="ORF">C0V82_07180</name>
</gene>
<dbReference type="Proteomes" id="UP000234752">
    <property type="component" value="Chromosome eg_1"/>
</dbReference>
<dbReference type="AlphaFoldDB" id="A0A2K9NAA8"/>
<keyword evidence="2" id="KW-1185">Reference proteome</keyword>
<name>A0A2K9NAA8_9PROT</name>
<dbReference type="SMART" id="SM00448">
    <property type="entry name" value="REC"/>
    <property type="match status" value="1"/>
</dbReference>
<dbReference type="PANTHER" id="PTHR45228:SF1">
    <property type="entry name" value="CYCLIC DI-GMP PHOSPHODIESTERASE TM_0186"/>
    <property type="match status" value="1"/>
</dbReference>
<evidence type="ECO:0000313" key="2">
    <source>
        <dbReference type="Proteomes" id="UP000234752"/>
    </source>
</evidence>
<proteinExistence type="predicted"/>
<dbReference type="PANTHER" id="PTHR45228">
    <property type="entry name" value="CYCLIC DI-GMP PHOSPHODIESTERASE TM_0186-RELATED"/>
    <property type="match status" value="1"/>
</dbReference>
<dbReference type="InterPro" id="IPR052020">
    <property type="entry name" value="Cyclic_di-GMP/3'3'-cGAMP_PDE"/>
</dbReference>
<dbReference type="Pfam" id="PF13487">
    <property type="entry name" value="HD_5"/>
    <property type="match status" value="1"/>
</dbReference>
<dbReference type="InterPro" id="IPR037522">
    <property type="entry name" value="HD_GYP_dom"/>
</dbReference>
<dbReference type="Gene3D" id="3.40.50.2300">
    <property type="match status" value="1"/>
</dbReference>
<dbReference type="InterPro" id="IPR011006">
    <property type="entry name" value="CheY-like_superfamily"/>
</dbReference>
<dbReference type="KEGG" id="ncb:C0V82_07180"/>
<dbReference type="Pfam" id="PF00072">
    <property type="entry name" value="Response_reg"/>
    <property type="match status" value="1"/>
</dbReference>
<dbReference type="CDD" id="cd00077">
    <property type="entry name" value="HDc"/>
    <property type="match status" value="1"/>
</dbReference>
<organism evidence="1 2">
    <name type="scientific">Niveispirillum cyanobacteriorum</name>
    <dbReference type="NCBI Taxonomy" id="1612173"/>
    <lineage>
        <taxon>Bacteria</taxon>
        <taxon>Pseudomonadati</taxon>
        <taxon>Pseudomonadota</taxon>
        <taxon>Alphaproteobacteria</taxon>
        <taxon>Rhodospirillales</taxon>
        <taxon>Azospirillaceae</taxon>
        <taxon>Niveispirillum</taxon>
    </lineage>
</organism>
<protein>
    <submittedName>
        <fullName evidence="1">Two-component system response regulator</fullName>
    </submittedName>
</protein>
<dbReference type="InterPro" id="IPR001789">
    <property type="entry name" value="Sig_transdc_resp-reg_receiver"/>
</dbReference>
<dbReference type="SUPFAM" id="SSF52172">
    <property type="entry name" value="CheY-like"/>
    <property type="match status" value="1"/>
</dbReference>
<dbReference type="SMART" id="SM00471">
    <property type="entry name" value="HDc"/>
    <property type="match status" value="1"/>
</dbReference>
<dbReference type="EMBL" id="CP025611">
    <property type="protein sequence ID" value="AUN30034.1"/>
    <property type="molecule type" value="Genomic_DNA"/>
</dbReference>
<evidence type="ECO:0000313" key="1">
    <source>
        <dbReference type="EMBL" id="AUN30034.1"/>
    </source>
</evidence>
<accession>A0A2K9NAA8</accession>